<dbReference type="GeneID" id="30019068"/>
<dbReference type="GO" id="GO:0050482">
    <property type="term" value="P:arachidonate secretion"/>
    <property type="evidence" value="ECO:0007669"/>
    <property type="project" value="InterPro"/>
</dbReference>
<dbReference type="RefSeq" id="XP_018706110.1">
    <property type="nucleotide sequence ID" value="XM_018846382.1"/>
</dbReference>
<feature type="signal peptide" evidence="2">
    <location>
        <begin position="1"/>
        <end position="16"/>
    </location>
</feature>
<comment type="caution">
    <text evidence="3">The sequence shown here is derived from an EMBL/GenBank/DDBJ whole genome shotgun (WGS) entry which is preliminary data.</text>
</comment>
<accession>A0A168B207</accession>
<dbReference type="Gene3D" id="1.20.90.10">
    <property type="entry name" value="Phospholipase A2 domain"/>
    <property type="match status" value="1"/>
</dbReference>
<dbReference type="AlphaFoldDB" id="A0A168B207"/>
<dbReference type="InterPro" id="IPR036444">
    <property type="entry name" value="PLipase_A2_dom_sf"/>
</dbReference>
<evidence type="ECO:0000313" key="3">
    <source>
        <dbReference type="EMBL" id="OAA69506.1"/>
    </source>
</evidence>
<dbReference type="SUPFAM" id="SSF48619">
    <property type="entry name" value="Phospholipase A2, PLA2"/>
    <property type="match status" value="1"/>
</dbReference>
<proteinExistence type="predicted"/>
<dbReference type="OrthoDB" id="5120271at2759"/>
<evidence type="ECO:0000313" key="4">
    <source>
        <dbReference type="Proteomes" id="UP000076744"/>
    </source>
</evidence>
<reference evidence="3 4" key="1">
    <citation type="journal article" date="2016" name="Genome Biol. Evol.">
        <title>Divergent and convergent evolution of fungal pathogenicity.</title>
        <authorList>
            <person name="Shang Y."/>
            <person name="Xiao G."/>
            <person name="Zheng P."/>
            <person name="Cen K."/>
            <person name="Zhan S."/>
            <person name="Wang C."/>
        </authorList>
    </citation>
    <scope>NUCLEOTIDE SEQUENCE [LARGE SCALE GENOMIC DNA]</scope>
    <source>
        <strain evidence="3 4">ARSEF 2679</strain>
    </source>
</reference>
<dbReference type="InterPro" id="IPR015141">
    <property type="entry name" value="PLipase_A2_prok/fun"/>
</dbReference>
<dbReference type="GO" id="GO:0004623">
    <property type="term" value="F:phospholipase A2 activity"/>
    <property type="evidence" value="ECO:0007669"/>
    <property type="project" value="InterPro"/>
</dbReference>
<feature type="chain" id="PRO_5007895529" evidence="2">
    <location>
        <begin position="17"/>
        <end position="222"/>
    </location>
</feature>
<sequence length="222" mass="24370">MKLSLLAVLAATGAAALPTSDSPAHAARAALESRATTCSVAATDKLIFKASMATFQKARRDKNPSKCNWSSDKCSWSPDKPAGFNFVPSCERHDFGYRNTKSQGRFTKAMKTRVDDNFKKDLYNYCAQFSGLASLKGVECRRIADTYVFFVRKFGKRDVPIESAEEEQAAAAAAADEGFTKNEGSVLDIELDDDIEGQVIPEIEEKGEDVDDLDAWFGPDEE</sequence>
<feature type="region of interest" description="Disordered" evidence="1">
    <location>
        <begin position="202"/>
        <end position="222"/>
    </location>
</feature>
<protein>
    <submittedName>
        <fullName evidence="3">Phospholipase A2</fullName>
    </submittedName>
</protein>
<evidence type="ECO:0000256" key="2">
    <source>
        <dbReference type="SAM" id="SignalP"/>
    </source>
</evidence>
<keyword evidence="2" id="KW-0732">Signal</keyword>
<evidence type="ECO:0000256" key="1">
    <source>
        <dbReference type="SAM" id="MobiDB-lite"/>
    </source>
</evidence>
<organism evidence="3 4">
    <name type="scientific">Cordyceps fumosorosea (strain ARSEF 2679)</name>
    <name type="common">Isaria fumosorosea</name>
    <dbReference type="NCBI Taxonomy" id="1081104"/>
    <lineage>
        <taxon>Eukaryota</taxon>
        <taxon>Fungi</taxon>
        <taxon>Dikarya</taxon>
        <taxon>Ascomycota</taxon>
        <taxon>Pezizomycotina</taxon>
        <taxon>Sordariomycetes</taxon>
        <taxon>Hypocreomycetidae</taxon>
        <taxon>Hypocreales</taxon>
        <taxon>Cordycipitaceae</taxon>
        <taxon>Cordyceps</taxon>
    </lineage>
</organism>
<dbReference type="Proteomes" id="UP000076744">
    <property type="component" value="Unassembled WGS sequence"/>
</dbReference>
<name>A0A168B207_CORFA</name>
<dbReference type="GO" id="GO:0006644">
    <property type="term" value="P:phospholipid metabolic process"/>
    <property type="evidence" value="ECO:0007669"/>
    <property type="project" value="InterPro"/>
</dbReference>
<gene>
    <name evidence="3" type="ORF">ISF_02776</name>
</gene>
<dbReference type="Pfam" id="PF09056">
    <property type="entry name" value="Phospholip_A2_3"/>
    <property type="match status" value="1"/>
</dbReference>
<dbReference type="EMBL" id="AZHB01000005">
    <property type="protein sequence ID" value="OAA69506.1"/>
    <property type="molecule type" value="Genomic_DNA"/>
</dbReference>
<keyword evidence="4" id="KW-1185">Reference proteome</keyword>
<feature type="compositionally biased region" description="Acidic residues" evidence="1">
    <location>
        <begin position="205"/>
        <end position="222"/>
    </location>
</feature>